<feature type="compositionally biased region" description="Polar residues" evidence="2">
    <location>
        <begin position="255"/>
        <end position="276"/>
    </location>
</feature>
<dbReference type="GO" id="GO:0032797">
    <property type="term" value="C:SMN complex"/>
    <property type="evidence" value="ECO:0007669"/>
    <property type="project" value="TreeGrafter"/>
</dbReference>
<dbReference type="EMBL" id="KQ085898">
    <property type="protein sequence ID" value="KLO18065.1"/>
    <property type="molecule type" value="Genomic_DNA"/>
</dbReference>
<gene>
    <name evidence="3" type="ORF">SCHPADRAFT_820397</name>
</gene>
<name>A0A0H2S156_9AGAM</name>
<feature type="region of interest" description="Disordered" evidence="2">
    <location>
        <begin position="218"/>
        <end position="276"/>
    </location>
</feature>
<comment type="similarity">
    <text evidence="1">Belongs to the gemin-2 family.</text>
</comment>
<protein>
    <submittedName>
        <fullName evidence="3">Uncharacterized protein</fullName>
    </submittedName>
</protein>
<dbReference type="GO" id="GO:0000387">
    <property type="term" value="P:spliceosomal snRNP assembly"/>
    <property type="evidence" value="ECO:0007669"/>
    <property type="project" value="InterPro"/>
</dbReference>
<dbReference type="OrthoDB" id="428895at2759"/>
<dbReference type="PANTHER" id="PTHR12794">
    <property type="entry name" value="GEMIN2"/>
    <property type="match status" value="1"/>
</dbReference>
<dbReference type="Proteomes" id="UP000053477">
    <property type="component" value="Unassembled WGS sequence"/>
</dbReference>
<evidence type="ECO:0000313" key="4">
    <source>
        <dbReference type="Proteomes" id="UP000053477"/>
    </source>
</evidence>
<evidence type="ECO:0000256" key="1">
    <source>
        <dbReference type="ARBA" id="ARBA00025758"/>
    </source>
</evidence>
<feature type="compositionally biased region" description="Polar residues" evidence="2">
    <location>
        <begin position="62"/>
        <end position="75"/>
    </location>
</feature>
<dbReference type="InParanoid" id="A0A0H2S156"/>
<organism evidence="3 4">
    <name type="scientific">Schizopora paradoxa</name>
    <dbReference type="NCBI Taxonomy" id="27342"/>
    <lineage>
        <taxon>Eukaryota</taxon>
        <taxon>Fungi</taxon>
        <taxon>Dikarya</taxon>
        <taxon>Basidiomycota</taxon>
        <taxon>Agaricomycotina</taxon>
        <taxon>Agaricomycetes</taxon>
        <taxon>Hymenochaetales</taxon>
        <taxon>Schizoporaceae</taxon>
        <taxon>Schizopora</taxon>
    </lineage>
</organism>
<dbReference type="InterPro" id="IPR035426">
    <property type="entry name" value="Gemin2/Brr1"/>
</dbReference>
<reference evidence="3 4" key="1">
    <citation type="submission" date="2015-04" db="EMBL/GenBank/DDBJ databases">
        <title>Complete genome sequence of Schizopora paradoxa KUC8140, a cosmopolitan wood degrader in East Asia.</title>
        <authorList>
            <consortium name="DOE Joint Genome Institute"/>
            <person name="Min B."/>
            <person name="Park H."/>
            <person name="Jang Y."/>
            <person name="Kim J.-J."/>
            <person name="Kim K.H."/>
            <person name="Pangilinan J."/>
            <person name="Lipzen A."/>
            <person name="Riley R."/>
            <person name="Grigoriev I.V."/>
            <person name="Spatafora J.W."/>
            <person name="Choi I.-G."/>
        </authorList>
    </citation>
    <scope>NUCLEOTIDE SEQUENCE [LARGE SCALE GENOMIC DNA]</scope>
    <source>
        <strain evidence="3 4">KUC8140</strain>
    </source>
</reference>
<proteinExistence type="inferred from homology"/>
<feature type="compositionally biased region" description="Basic and acidic residues" evidence="2">
    <location>
        <begin position="219"/>
        <end position="228"/>
    </location>
</feature>
<keyword evidence="4" id="KW-1185">Reference proteome</keyword>
<dbReference type="AlphaFoldDB" id="A0A0H2S156"/>
<dbReference type="Pfam" id="PF04938">
    <property type="entry name" value="SIP1"/>
    <property type="match status" value="1"/>
</dbReference>
<dbReference type="Gene3D" id="1.20.58.1070">
    <property type="match status" value="1"/>
</dbReference>
<feature type="region of interest" description="Disordered" evidence="2">
    <location>
        <begin position="54"/>
        <end position="80"/>
    </location>
</feature>
<dbReference type="GO" id="GO:0005634">
    <property type="term" value="C:nucleus"/>
    <property type="evidence" value="ECO:0007669"/>
    <property type="project" value="TreeGrafter"/>
</dbReference>
<evidence type="ECO:0000313" key="3">
    <source>
        <dbReference type="EMBL" id="KLO18065.1"/>
    </source>
</evidence>
<evidence type="ECO:0000256" key="2">
    <source>
        <dbReference type="SAM" id="MobiDB-lite"/>
    </source>
</evidence>
<sequence>MKRSYDAMNDSDEEILLGRRSLPVANLPDDFDGVPQDGMQYLFTVRRDARSLPKFTRAPLPSESSRQPLSSTAVSKSEDTVTPRVMPQLLPSLEWRSAFITKFKYLRKNCEPILDSINAPMRQDQTTAGRAMPEKKERDKWRAFIDGHPESVWNPPRKPKVLRGAKKGNGLRAWKDDSSTYDDLRSFEYGEAYGTHESYGASSSGDNIIVVNEYGEAFNDEHGNDESSKLLPTPSHTPQPEERQASKAGQGYPSADSSDIQEYKSKSMSPRQPTPQLISKMDNQYCLHLLMYFTYWIDMHLKQEHPRSSHLSRTHARWMFALLSRVDAQLSSDEMSQLRNLARSCFALIRDLRRNPQDYEASEFTTEEPVDEKACWLIVTAVLEFWVQRDLWMDAENLLRKE</sequence>
<dbReference type="PANTHER" id="PTHR12794:SF0">
    <property type="entry name" value="GEM-ASSOCIATED PROTEIN 2"/>
    <property type="match status" value="1"/>
</dbReference>
<accession>A0A0H2S156</accession>